<keyword evidence="4" id="KW-1185">Reference proteome</keyword>
<dbReference type="PANTHER" id="PTHR46268:SF22">
    <property type="entry name" value="SENSOR PROTEIN KDPD-RELATED"/>
    <property type="match status" value="1"/>
</dbReference>
<evidence type="ECO:0000313" key="4">
    <source>
        <dbReference type="Proteomes" id="UP000198510"/>
    </source>
</evidence>
<evidence type="ECO:0000313" key="3">
    <source>
        <dbReference type="EMBL" id="SDL91515.1"/>
    </source>
</evidence>
<dbReference type="PANTHER" id="PTHR46268">
    <property type="entry name" value="STRESS RESPONSE PROTEIN NHAX"/>
    <property type="match status" value="1"/>
</dbReference>
<dbReference type="Pfam" id="PF00582">
    <property type="entry name" value="Usp"/>
    <property type="match status" value="2"/>
</dbReference>
<proteinExistence type="inferred from homology"/>
<feature type="domain" description="UspA" evidence="2">
    <location>
        <begin position="1"/>
        <end position="144"/>
    </location>
</feature>
<feature type="domain" description="UspA" evidence="2">
    <location>
        <begin position="152"/>
        <end position="276"/>
    </location>
</feature>
<dbReference type="Proteomes" id="UP000198510">
    <property type="component" value="Unassembled WGS sequence"/>
</dbReference>
<dbReference type="InterPro" id="IPR006015">
    <property type="entry name" value="Universal_stress_UspA"/>
</dbReference>
<comment type="similarity">
    <text evidence="1">Belongs to the universal stress protein A family.</text>
</comment>
<dbReference type="AlphaFoldDB" id="A0A1G9NZW3"/>
<evidence type="ECO:0000256" key="1">
    <source>
        <dbReference type="ARBA" id="ARBA00008791"/>
    </source>
</evidence>
<name>A0A1G9NZW3_9BACT</name>
<dbReference type="OrthoDB" id="1522603at2"/>
<dbReference type="InterPro" id="IPR006016">
    <property type="entry name" value="UspA"/>
</dbReference>
<accession>A0A1G9NZW3</accession>
<reference evidence="3 4" key="1">
    <citation type="submission" date="2016-10" db="EMBL/GenBank/DDBJ databases">
        <authorList>
            <person name="de Groot N.N."/>
        </authorList>
    </citation>
    <scope>NUCLEOTIDE SEQUENCE [LARGE SCALE GENOMIC DNA]</scope>
    <source>
        <strain evidence="3 4">DSM 25186</strain>
    </source>
</reference>
<dbReference type="STRING" id="1075417.SAMN05421823_10920"/>
<protein>
    <submittedName>
        <fullName evidence="3">Nucleotide-binding universal stress protein, UspA family</fullName>
    </submittedName>
</protein>
<dbReference type="Gene3D" id="3.40.50.620">
    <property type="entry name" value="HUPs"/>
    <property type="match status" value="2"/>
</dbReference>
<organism evidence="3 4">
    <name type="scientific">Catalinimonas alkaloidigena</name>
    <dbReference type="NCBI Taxonomy" id="1075417"/>
    <lineage>
        <taxon>Bacteria</taxon>
        <taxon>Pseudomonadati</taxon>
        <taxon>Bacteroidota</taxon>
        <taxon>Cytophagia</taxon>
        <taxon>Cytophagales</taxon>
        <taxon>Catalimonadaceae</taxon>
        <taxon>Catalinimonas</taxon>
    </lineage>
</organism>
<evidence type="ECO:0000259" key="2">
    <source>
        <dbReference type="Pfam" id="PF00582"/>
    </source>
</evidence>
<gene>
    <name evidence="3" type="ORF">SAMN05421823_10920</name>
</gene>
<dbReference type="InterPro" id="IPR014729">
    <property type="entry name" value="Rossmann-like_a/b/a_fold"/>
</dbReference>
<dbReference type="SUPFAM" id="SSF52402">
    <property type="entry name" value="Adenine nucleotide alpha hydrolases-like"/>
    <property type="match status" value="2"/>
</dbReference>
<dbReference type="RefSeq" id="WP_089685451.1">
    <property type="nucleotide sequence ID" value="NZ_FNFO01000009.1"/>
</dbReference>
<dbReference type="PRINTS" id="PR01438">
    <property type="entry name" value="UNVRSLSTRESS"/>
</dbReference>
<dbReference type="EMBL" id="FNFO01000009">
    <property type="protein sequence ID" value="SDL91515.1"/>
    <property type="molecule type" value="Genomic_DNA"/>
</dbReference>
<sequence length="280" mass="31351">MKTLVCPTDFSEIAENGARYAYDLAQSLQFRLLLLHAFHLSELAPVDGTYVPERVVDDLAAQCDDKLHTLAQQLGQEQPEGTAVEVITRSRSGFALEAIIAEAEAQQAALIVMGTGGDSGLAKLLGTLTAEVAVKAPCPVLVVPEGQVWEPFRKIAVVVDEHERLSDELPVVLAMARQSNAQLFFFHALTEADDQTKHETMKRFEHIYQTVDYPQVSCHFNEHASVEDGILEFIQWLGADLLVMTHHTRRFWQALFHRSWTRRLAQHTHLPLLVLHDAQA</sequence>
<dbReference type="CDD" id="cd00293">
    <property type="entry name" value="USP-like"/>
    <property type="match status" value="2"/>
</dbReference>